<keyword evidence="4" id="KW-1185">Reference proteome</keyword>
<evidence type="ECO:0000313" key="3">
    <source>
        <dbReference type="EMBL" id="MEC5384555.1"/>
    </source>
</evidence>
<gene>
    <name evidence="3" type="ORF">VVD49_02415</name>
</gene>
<keyword evidence="1" id="KW-0472">Membrane</keyword>
<dbReference type="Pfam" id="PF02517">
    <property type="entry name" value="Rce1-like"/>
    <property type="match status" value="1"/>
</dbReference>
<protein>
    <submittedName>
        <fullName evidence="3">CPBP family intramembrane glutamic endopeptidase</fullName>
        <ecNumber evidence="3">3.4.-.-</ecNumber>
    </submittedName>
</protein>
<organism evidence="3 4">
    <name type="scientific">Uliginosibacterium silvisoli</name>
    <dbReference type="NCBI Taxonomy" id="3114758"/>
    <lineage>
        <taxon>Bacteria</taxon>
        <taxon>Pseudomonadati</taxon>
        <taxon>Pseudomonadota</taxon>
        <taxon>Betaproteobacteria</taxon>
        <taxon>Rhodocyclales</taxon>
        <taxon>Zoogloeaceae</taxon>
        <taxon>Uliginosibacterium</taxon>
    </lineage>
</organism>
<evidence type="ECO:0000256" key="1">
    <source>
        <dbReference type="SAM" id="Phobius"/>
    </source>
</evidence>
<accession>A0ABU6K0E6</accession>
<dbReference type="EMBL" id="JAYXHS010000001">
    <property type="protein sequence ID" value="MEC5384555.1"/>
    <property type="molecule type" value="Genomic_DNA"/>
</dbReference>
<feature type="transmembrane region" description="Helical" evidence="1">
    <location>
        <begin position="75"/>
        <end position="96"/>
    </location>
</feature>
<proteinExistence type="predicted"/>
<keyword evidence="1" id="KW-0812">Transmembrane</keyword>
<evidence type="ECO:0000259" key="2">
    <source>
        <dbReference type="Pfam" id="PF02517"/>
    </source>
</evidence>
<comment type="caution">
    <text evidence="3">The sequence shown here is derived from an EMBL/GenBank/DDBJ whole genome shotgun (WGS) entry which is preliminary data.</text>
</comment>
<keyword evidence="3" id="KW-0378">Hydrolase</keyword>
<dbReference type="EC" id="3.4.-.-" evidence="3"/>
<feature type="transmembrane region" description="Helical" evidence="1">
    <location>
        <begin position="145"/>
        <end position="166"/>
    </location>
</feature>
<evidence type="ECO:0000313" key="4">
    <source>
        <dbReference type="Proteomes" id="UP001331561"/>
    </source>
</evidence>
<feature type="transmembrane region" description="Helical" evidence="1">
    <location>
        <begin position="178"/>
        <end position="199"/>
    </location>
</feature>
<keyword evidence="1" id="KW-1133">Transmembrane helix</keyword>
<feature type="domain" description="CAAX prenyl protease 2/Lysostaphin resistance protein A-like" evidence="2">
    <location>
        <begin position="176"/>
        <end position="269"/>
    </location>
</feature>
<dbReference type="RefSeq" id="WP_327597530.1">
    <property type="nucleotide sequence ID" value="NZ_JAYXHS010000001.1"/>
</dbReference>
<feature type="transmembrane region" description="Helical" evidence="1">
    <location>
        <begin position="30"/>
        <end position="63"/>
    </location>
</feature>
<name>A0ABU6K0E6_9RHOO</name>
<dbReference type="GO" id="GO:0016787">
    <property type="term" value="F:hydrolase activity"/>
    <property type="evidence" value="ECO:0007669"/>
    <property type="project" value="UniProtKB-KW"/>
</dbReference>
<reference evidence="3 4" key="1">
    <citation type="submission" date="2024-01" db="EMBL/GenBank/DDBJ databases">
        <title>Uliginosibacterium soil sp. nov.</title>
        <authorList>
            <person name="Lv Y."/>
        </authorList>
    </citation>
    <scope>NUCLEOTIDE SEQUENCE [LARGE SCALE GENOMIC DNA]</scope>
    <source>
        <strain evidence="3 4">H3</strain>
    </source>
</reference>
<sequence length="280" mass="29553">MLTTASAITFLGLFVSQLSALSGMPWRFIATSFFITLIAGCAAGIVTTPGAALALAGLLLAALSHHLAVRPSARSWRTPCIVLLALLALALGFHAVPGFKPQVLMNDFGRDAAHTLTWHADKGIGGLLLLMACANSPRTRDYRRLIAMLMLCPAVLTSAALLGGIATLDPRWLSGSAMWLLGNLFLTIVAEEVFFRGLLQQRLGHWLQARWACGPWPAIAFVALLFAAVHAPWGLGFAIGAGLAGVLYGALHEHGGLRWAIAGHAISNAALLVLTRSPLG</sequence>
<dbReference type="Proteomes" id="UP001331561">
    <property type="component" value="Unassembled WGS sequence"/>
</dbReference>
<dbReference type="InterPro" id="IPR003675">
    <property type="entry name" value="Rce1/LyrA-like_dom"/>
</dbReference>